<dbReference type="GO" id="GO:0005737">
    <property type="term" value="C:cytoplasm"/>
    <property type="evidence" value="ECO:0007669"/>
    <property type="project" value="TreeGrafter"/>
</dbReference>
<evidence type="ECO:0000256" key="5">
    <source>
        <dbReference type="ARBA" id="ARBA00022801"/>
    </source>
</evidence>
<dbReference type="PANTHER" id="PTHR45953">
    <property type="entry name" value="IDURONATE 2-SULFATASE"/>
    <property type="match status" value="1"/>
</dbReference>
<dbReference type="EMBL" id="QGDO01000008">
    <property type="protein sequence ID" value="PWJ37979.1"/>
    <property type="molecule type" value="Genomic_DNA"/>
</dbReference>
<keyword evidence="6" id="KW-0106">Calcium</keyword>
<dbReference type="InterPro" id="IPR035874">
    <property type="entry name" value="IDS"/>
</dbReference>
<evidence type="ECO:0000256" key="2">
    <source>
        <dbReference type="ARBA" id="ARBA00008779"/>
    </source>
</evidence>
<dbReference type="InterPro" id="IPR024607">
    <property type="entry name" value="Sulfatase_CS"/>
</dbReference>
<keyword evidence="4" id="KW-0732">Signal</keyword>
<accession>A0A315Z4G4</accession>
<evidence type="ECO:0000313" key="10">
    <source>
        <dbReference type="Proteomes" id="UP000245535"/>
    </source>
</evidence>
<evidence type="ECO:0000256" key="4">
    <source>
        <dbReference type="ARBA" id="ARBA00022729"/>
    </source>
</evidence>
<comment type="caution">
    <text evidence="9">The sequence shown here is derived from an EMBL/GenBank/DDBJ whole genome shotgun (WGS) entry which is preliminary data.</text>
</comment>
<evidence type="ECO:0000259" key="8">
    <source>
        <dbReference type="Pfam" id="PF00884"/>
    </source>
</evidence>
<dbReference type="GO" id="GO:0046872">
    <property type="term" value="F:metal ion binding"/>
    <property type="evidence" value="ECO:0007669"/>
    <property type="project" value="UniProtKB-KW"/>
</dbReference>
<dbReference type="OrthoDB" id="9763552at2"/>
<dbReference type="CDD" id="cd16030">
    <property type="entry name" value="iduronate-2-sulfatase"/>
    <property type="match status" value="1"/>
</dbReference>
<comment type="similarity">
    <text evidence="2">Belongs to the sulfatase family.</text>
</comment>
<gene>
    <name evidence="9" type="ORF">BC781_108114</name>
</gene>
<dbReference type="InterPro" id="IPR017850">
    <property type="entry name" value="Alkaline_phosphatase_core_sf"/>
</dbReference>
<name>A0A315Z4G4_SEDFL</name>
<dbReference type="Proteomes" id="UP000245535">
    <property type="component" value="Unassembled WGS sequence"/>
</dbReference>
<evidence type="ECO:0000256" key="3">
    <source>
        <dbReference type="ARBA" id="ARBA00022723"/>
    </source>
</evidence>
<feature type="coiled-coil region" evidence="7">
    <location>
        <begin position="298"/>
        <end position="325"/>
    </location>
</feature>
<dbReference type="Gene3D" id="3.40.720.10">
    <property type="entry name" value="Alkaline Phosphatase, subunit A"/>
    <property type="match status" value="1"/>
</dbReference>
<protein>
    <submittedName>
        <fullName evidence="9">Arylsulfatase A-like enzyme</fullName>
    </submittedName>
</protein>
<dbReference type="GO" id="GO:0004423">
    <property type="term" value="F:iduronate-2-sulfatase activity"/>
    <property type="evidence" value="ECO:0007669"/>
    <property type="project" value="InterPro"/>
</dbReference>
<dbReference type="RefSeq" id="WP_109622181.1">
    <property type="nucleotide sequence ID" value="NZ_QGDO01000008.1"/>
</dbReference>
<keyword evidence="3" id="KW-0479">Metal-binding</keyword>
<keyword evidence="7" id="KW-0175">Coiled coil</keyword>
<keyword evidence="10" id="KW-1185">Reference proteome</keyword>
<comment type="cofactor">
    <cofactor evidence="1">
        <name>Ca(2+)</name>
        <dbReference type="ChEBI" id="CHEBI:29108"/>
    </cofactor>
</comment>
<evidence type="ECO:0000256" key="7">
    <source>
        <dbReference type="SAM" id="Coils"/>
    </source>
</evidence>
<evidence type="ECO:0000313" key="9">
    <source>
        <dbReference type="EMBL" id="PWJ37979.1"/>
    </source>
</evidence>
<sequence>MKNRLTSKLPIFLSVGILICFSAWKSINTNDASLIERPNFIFIAVDDLNSYNSVLGDIPSNFLQKVYPDAESRKEVLERLTPNMDKLASQAITFTRAYSPSPLCGPSRTATLTGVPTHVSGYYEHDRHFRAYKSLTKVKTLPQYLREQGYFTTGIGKVFHKGRAYLDRGYFSDWPDQLYSWSEWINTNVGTGRGSNSPLEEKEEISKYWKQGNKTKKDFRRFGTSNVPVEQTWDYLNAKHISDLILKGHSTRRDNSGELKKIVLPKDQPYFLACGLFAPHLPWVTPKEFADLFPQEEMELDEALIEDLQKDLDDLSKTGKRVTQNTAFKKLLQYGIELDGKGGDLNAWKAAFQAYLATIAYSDRNIGVLLDAINRNPSKENTIVVLWSDHGYHLGDKMRKGKTTLWEAANRCNLMILDPRAKSKSQYQETDALVSLQDIYPTICSLAGLEKPSHVAGNDLSSLLENPKKSWEYMVLNTYQEGNHALRSDQFRYIEFKNGDQELYDMKNDPFEIRNLVEEEGFKETVIEMKEALSKRLKFYNQKKSEKTLTN</sequence>
<evidence type="ECO:0000256" key="6">
    <source>
        <dbReference type="ARBA" id="ARBA00022837"/>
    </source>
</evidence>
<dbReference type="SUPFAM" id="SSF53649">
    <property type="entry name" value="Alkaline phosphatase-like"/>
    <property type="match status" value="1"/>
</dbReference>
<reference evidence="9 10" key="1">
    <citation type="submission" date="2018-03" db="EMBL/GenBank/DDBJ databases">
        <title>Genomic Encyclopedia of Archaeal and Bacterial Type Strains, Phase II (KMG-II): from individual species to whole genera.</title>
        <authorList>
            <person name="Goeker M."/>
        </authorList>
    </citation>
    <scope>NUCLEOTIDE SEQUENCE [LARGE SCALE GENOMIC DNA]</scope>
    <source>
        <strain evidence="9 10">DSM 28229</strain>
    </source>
</reference>
<dbReference type="InterPro" id="IPR000917">
    <property type="entry name" value="Sulfatase_N"/>
</dbReference>
<keyword evidence="5" id="KW-0378">Hydrolase</keyword>
<organism evidence="9 10">
    <name type="scientific">Sediminitomix flava</name>
    <dbReference type="NCBI Taxonomy" id="379075"/>
    <lineage>
        <taxon>Bacteria</taxon>
        <taxon>Pseudomonadati</taxon>
        <taxon>Bacteroidota</taxon>
        <taxon>Cytophagia</taxon>
        <taxon>Cytophagales</taxon>
        <taxon>Flammeovirgaceae</taxon>
        <taxon>Sediminitomix</taxon>
    </lineage>
</organism>
<dbReference type="PROSITE" id="PS00149">
    <property type="entry name" value="SULFATASE_2"/>
    <property type="match status" value="1"/>
</dbReference>
<feature type="domain" description="Sulfatase N-terminal" evidence="8">
    <location>
        <begin position="38"/>
        <end position="448"/>
    </location>
</feature>
<evidence type="ECO:0000256" key="1">
    <source>
        <dbReference type="ARBA" id="ARBA00001913"/>
    </source>
</evidence>
<dbReference type="PANTHER" id="PTHR45953:SF1">
    <property type="entry name" value="IDURONATE 2-SULFATASE"/>
    <property type="match status" value="1"/>
</dbReference>
<dbReference type="Pfam" id="PF00884">
    <property type="entry name" value="Sulfatase"/>
    <property type="match status" value="1"/>
</dbReference>
<proteinExistence type="inferred from homology"/>
<dbReference type="AlphaFoldDB" id="A0A315Z4G4"/>